<name>A0A1Z5T3N4_HORWE</name>
<dbReference type="VEuPathDB" id="FungiDB:BTJ68_09426"/>
<evidence type="ECO:0000313" key="3">
    <source>
        <dbReference type="Proteomes" id="UP000194280"/>
    </source>
</evidence>
<dbReference type="PANTHER" id="PTHR36578:SF2">
    <property type="entry name" value="PA14 DOMAIN-CONTAINING PROTEIN"/>
    <property type="match status" value="1"/>
</dbReference>
<dbReference type="OrthoDB" id="271448at2759"/>
<dbReference type="EMBL" id="MUNK01000133">
    <property type="protein sequence ID" value="OTA30656.1"/>
    <property type="molecule type" value="Genomic_DNA"/>
</dbReference>
<evidence type="ECO:0000256" key="1">
    <source>
        <dbReference type="SAM" id="SignalP"/>
    </source>
</evidence>
<comment type="caution">
    <text evidence="2">The sequence shown here is derived from an EMBL/GenBank/DDBJ whole genome shotgun (WGS) entry which is preliminary data.</text>
</comment>
<keyword evidence="1" id="KW-0732">Signal</keyword>
<sequence>MRSHAVLALLAGAAIANPVPQDIDWDAVDSLEPVPEPSIPVVNAAAAQTTVAFSAAPAASSVAAAVSANPTDTSLKMAKRAVNNEGCAVQPAQDDTAEAFLDNEEYDDAANSATVPAGYYQAYADKQGSSEGVYGYMGYSVLDTYDVAQCSERCNAIQGCMSFNICKYFFITSILERMLTNSEDFERDPSVDPTATCTNPPSEEVIKCVYWGGPVTEASATNVGQYRRDFHVVIAGSNGYVNRSIATPDGYQPPVALGNAAINAPLDCNGKDTYMGVKIFTKGPFDAGLCAAACTAQSKYNLAHPPKNGVAQTCQFFNTYILYKNSQSVGQYCSLYSETWPASFATNKGQWRGNDHYTIGQSFTFSNTTANADKPSGCMNPTSPR</sequence>
<dbReference type="STRING" id="1157616.A0A1Z5T3N4"/>
<proteinExistence type="predicted"/>
<feature type="signal peptide" evidence="1">
    <location>
        <begin position="1"/>
        <end position="16"/>
    </location>
</feature>
<keyword evidence="3" id="KW-1185">Reference proteome</keyword>
<dbReference type="AlphaFoldDB" id="A0A1Z5T3N4"/>
<organism evidence="2 3">
    <name type="scientific">Hortaea werneckii EXF-2000</name>
    <dbReference type="NCBI Taxonomy" id="1157616"/>
    <lineage>
        <taxon>Eukaryota</taxon>
        <taxon>Fungi</taxon>
        <taxon>Dikarya</taxon>
        <taxon>Ascomycota</taxon>
        <taxon>Pezizomycotina</taxon>
        <taxon>Dothideomycetes</taxon>
        <taxon>Dothideomycetidae</taxon>
        <taxon>Mycosphaerellales</taxon>
        <taxon>Teratosphaeriaceae</taxon>
        <taxon>Hortaea</taxon>
    </lineage>
</organism>
<protein>
    <recommendedName>
        <fullName evidence="4">Apple domain-containing protein</fullName>
    </recommendedName>
</protein>
<dbReference type="Proteomes" id="UP000194280">
    <property type="component" value="Unassembled WGS sequence"/>
</dbReference>
<dbReference type="InParanoid" id="A0A1Z5T3N4"/>
<gene>
    <name evidence="2" type="ORF">BTJ68_09426</name>
</gene>
<evidence type="ECO:0008006" key="4">
    <source>
        <dbReference type="Google" id="ProtNLM"/>
    </source>
</evidence>
<feature type="chain" id="PRO_5012193597" description="Apple domain-containing protein" evidence="1">
    <location>
        <begin position="17"/>
        <end position="385"/>
    </location>
</feature>
<accession>A0A1Z5T3N4</accession>
<dbReference type="PANTHER" id="PTHR36578">
    <property type="entry name" value="CHROMOSOME 15, WHOLE GENOME SHOTGUN SEQUENCE"/>
    <property type="match status" value="1"/>
</dbReference>
<reference evidence="2 3" key="1">
    <citation type="submission" date="2017-01" db="EMBL/GenBank/DDBJ databases">
        <title>The recent genome duplication of the halophilic yeast Hortaea werneckii: insights from long-read sequencing.</title>
        <authorList>
            <person name="Sinha S."/>
            <person name="Flibotte S."/>
            <person name="Neira M."/>
            <person name="Lenassi M."/>
            <person name="Gostincar C."/>
            <person name="Stajich J.E."/>
            <person name="Nislow C.E."/>
        </authorList>
    </citation>
    <scope>NUCLEOTIDE SEQUENCE [LARGE SCALE GENOMIC DNA]</scope>
    <source>
        <strain evidence="2 3">EXF-2000</strain>
    </source>
</reference>
<evidence type="ECO:0000313" key="2">
    <source>
        <dbReference type="EMBL" id="OTA30656.1"/>
    </source>
</evidence>